<comment type="similarity">
    <text evidence="1">Belongs to the Gfo/Idh/MocA family.</text>
</comment>
<dbReference type="Pfam" id="PF01408">
    <property type="entry name" value="GFO_IDH_MocA"/>
    <property type="match status" value="1"/>
</dbReference>
<dbReference type="PANTHER" id="PTHR43708:SF5">
    <property type="entry name" value="CONSERVED EXPRESSED OXIDOREDUCTASE (EUROFUNG)-RELATED"/>
    <property type="match status" value="1"/>
</dbReference>
<dbReference type="GO" id="GO:0000166">
    <property type="term" value="F:nucleotide binding"/>
    <property type="evidence" value="ECO:0007669"/>
    <property type="project" value="InterPro"/>
</dbReference>
<dbReference type="PANTHER" id="PTHR43708">
    <property type="entry name" value="CONSERVED EXPRESSED OXIDOREDUCTASE (EUROFUNG)"/>
    <property type="match status" value="1"/>
</dbReference>
<dbReference type="EMBL" id="U70376">
    <property type="protein sequence ID" value="AAD45545.1"/>
    <property type="molecule type" value="Genomic_DNA"/>
</dbReference>
<dbReference type="GO" id="GO:0016491">
    <property type="term" value="F:oxidoreductase activity"/>
    <property type="evidence" value="ECO:0007669"/>
    <property type="project" value="UniProtKB-KW"/>
</dbReference>
<dbReference type="InterPro" id="IPR000683">
    <property type="entry name" value="Gfo/Idh/MocA-like_OxRdtase_N"/>
</dbReference>
<feature type="domain" description="Gfo/Idh/MocA-like oxidoreductase N-terminal" evidence="3">
    <location>
        <begin position="23"/>
        <end position="144"/>
    </location>
</feature>
<accession>Q9S1M0</accession>
<protein>
    <submittedName>
        <fullName evidence="4">SpcB</fullName>
    </submittedName>
</protein>
<dbReference type="Gene3D" id="3.30.360.10">
    <property type="entry name" value="Dihydrodipicolinate Reductase, domain 2"/>
    <property type="match status" value="1"/>
</dbReference>
<gene>
    <name evidence="4" type="primary">spcB</name>
</gene>
<reference evidence="4" key="1">
    <citation type="submission" date="1999-07" db="EMBL/GenBank/DDBJ databases">
        <title>The spectinomycin biosynthesis gene cluster of Streptomyces flavopersicus.</title>
        <authorList>
            <person name="Stumpp T.V.M."/>
            <person name="Lyutzkanova D."/>
            <person name="Altenbuchner J."/>
        </authorList>
    </citation>
    <scope>NUCLEOTIDE SEQUENCE</scope>
    <source>
        <strain evidence="4">NRRL 2820</strain>
    </source>
</reference>
<sequence>MAMVPPPITLDVLVGAVSETQRIRIGVIGCGTVAQIMHLPYLRSLPAQFEIFALSDLSPGLLDLLGERYGVPATRRFLDYRGLLESEVDAVLVLSAGSHAPQVLAAAEAGKHILVEKPLCFTLREADEIAAAVSRSQVRLMVAYMKRFDPGFRHGERLVHAMREPRYVQINTLHPSEDQYIDIHGVHRFGDIPRDVAQRAEKAQEELLDEAVGAVSSALRFVYHDVFLGSMVHDINALRSLVGEPAGVLFTDIWPPDSKFPSVTTVLRHAGNLRTTYTWTYLAEVRDYFEELAVFSSSERVRVQFPSPFLKHWPTPVVAQRMEHGALVEERVEVSHAEAFREELLAFHECVVSGSQPLTDTADARTDIAVLQQIFAAFDPAGLGGEAKTSRG</sequence>
<dbReference type="RefSeq" id="WP_338930377.1">
    <property type="nucleotide sequence ID" value="NZ_CP147867.1"/>
</dbReference>
<dbReference type="Gene3D" id="3.40.50.720">
    <property type="entry name" value="NAD(P)-binding Rossmann-like Domain"/>
    <property type="match status" value="1"/>
</dbReference>
<dbReference type="SUPFAM" id="SSF51735">
    <property type="entry name" value="NAD(P)-binding Rossmann-fold domains"/>
    <property type="match status" value="1"/>
</dbReference>
<dbReference type="AlphaFoldDB" id="Q9S1M0"/>
<organism evidence="4">
    <name type="scientific">Streptomyces netropsis</name>
    <name type="common">Streptoverticillium netropsis</name>
    <dbReference type="NCBI Taxonomy" id="55404"/>
    <lineage>
        <taxon>Bacteria</taxon>
        <taxon>Bacillati</taxon>
        <taxon>Actinomycetota</taxon>
        <taxon>Actinomycetes</taxon>
        <taxon>Kitasatosporales</taxon>
        <taxon>Streptomycetaceae</taxon>
        <taxon>Streptomyces</taxon>
    </lineage>
</organism>
<dbReference type="InterPro" id="IPR051317">
    <property type="entry name" value="Gfo/Idh/MocA_oxidoreduct"/>
</dbReference>
<dbReference type="InterPro" id="IPR036291">
    <property type="entry name" value="NAD(P)-bd_dom_sf"/>
</dbReference>
<keyword evidence="2" id="KW-0560">Oxidoreductase</keyword>
<name>Q9S1M0_STRNE</name>
<evidence type="ECO:0000313" key="4">
    <source>
        <dbReference type="EMBL" id="AAD45545.1"/>
    </source>
</evidence>
<evidence type="ECO:0000256" key="2">
    <source>
        <dbReference type="ARBA" id="ARBA00023002"/>
    </source>
</evidence>
<evidence type="ECO:0000259" key="3">
    <source>
        <dbReference type="Pfam" id="PF01408"/>
    </source>
</evidence>
<proteinExistence type="inferred from homology"/>
<evidence type="ECO:0000256" key="1">
    <source>
        <dbReference type="ARBA" id="ARBA00010928"/>
    </source>
</evidence>